<feature type="domain" description="VWFA" evidence="4">
    <location>
        <begin position="20"/>
        <end position="228"/>
    </location>
</feature>
<dbReference type="RefSeq" id="XP_037224774.1">
    <property type="nucleotide sequence ID" value="XM_037359679.1"/>
</dbReference>
<evidence type="ECO:0000256" key="1">
    <source>
        <dbReference type="ARBA" id="ARBA00004613"/>
    </source>
</evidence>
<dbReference type="EMBL" id="JACAZF010000002">
    <property type="protein sequence ID" value="KAF7312666.1"/>
    <property type="molecule type" value="Genomic_DNA"/>
</dbReference>
<reference evidence="5" key="1">
    <citation type="submission" date="2020-05" db="EMBL/GenBank/DDBJ databases">
        <title>Mycena genomes resolve the evolution of fungal bioluminescence.</title>
        <authorList>
            <person name="Tsai I.J."/>
        </authorList>
    </citation>
    <scope>NUCLEOTIDE SEQUENCE</scope>
    <source>
        <strain evidence="5">171206Taipei</strain>
    </source>
</reference>
<keyword evidence="3" id="KW-0732">Signal</keyword>
<keyword evidence="6" id="KW-1185">Reference proteome</keyword>
<evidence type="ECO:0000256" key="3">
    <source>
        <dbReference type="ARBA" id="ARBA00022729"/>
    </source>
</evidence>
<dbReference type="PROSITE" id="PS50234">
    <property type="entry name" value="VWFA"/>
    <property type="match status" value="1"/>
</dbReference>
<dbReference type="Proteomes" id="UP000636479">
    <property type="component" value="Unassembled WGS sequence"/>
</dbReference>
<organism evidence="5 6">
    <name type="scientific">Mycena indigotica</name>
    <dbReference type="NCBI Taxonomy" id="2126181"/>
    <lineage>
        <taxon>Eukaryota</taxon>
        <taxon>Fungi</taxon>
        <taxon>Dikarya</taxon>
        <taxon>Basidiomycota</taxon>
        <taxon>Agaricomycotina</taxon>
        <taxon>Agaricomycetes</taxon>
        <taxon>Agaricomycetidae</taxon>
        <taxon>Agaricales</taxon>
        <taxon>Marasmiineae</taxon>
        <taxon>Mycenaceae</taxon>
        <taxon>Mycena</taxon>
    </lineage>
</organism>
<dbReference type="Gene3D" id="3.40.50.410">
    <property type="entry name" value="von Willebrand factor, type A domain"/>
    <property type="match status" value="1"/>
</dbReference>
<dbReference type="InterPro" id="IPR052969">
    <property type="entry name" value="Thr-specific_kinase-like"/>
</dbReference>
<evidence type="ECO:0000313" key="5">
    <source>
        <dbReference type="EMBL" id="KAF7312666.1"/>
    </source>
</evidence>
<gene>
    <name evidence="5" type="ORF">MIND_00280900</name>
</gene>
<proteinExistence type="predicted"/>
<sequence>MPGALRNMPNPNNQKTRNIDVVFVHDSTGSQQPYLNAATQESRNYVQAFADELSRKGAPGTARYRVIAFRDHREQGDLWTVNASNDFTDKPEQLRQQFSSLVAEGGGDGPEAQLDALDAALTSPWRLNARRVVFLITDSPPHGVEPGDEPPASHPSYLTTKYLVDNFKKQKIKLFVIGCIPTINKYRNAVSYYEKLVKDINAGGIYRTLSRPTTDTTPLRKLVVGSTLYASDVFHIEDRWEDWIADHADHGHDTIAHAMHTKLTTEGETCHEVDHGDHGIDYHKAPITRARVDDIVGRTLEARAARKADPIMSSIFGDDDDDS</sequence>
<dbReference type="AlphaFoldDB" id="A0A8H6T853"/>
<dbReference type="InterPro" id="IPR002035">
    <property type="entry name" value="VWF_A"/>
</dbReference>
<dbReference type="OrthoDB" id="301415at2759"/>
<protein>
    <submittedName>
        <fullName evidence="5">VWFA domain-containing protein</fullName>
    </submittedName>
</protein>
<dbReference type="InterPro" id="IPR056861">
    <property type="entry name" value="HMCN1-like_VWA"/>
</dbReference>
<dbReference type="GeneID" id="59342195"/>
<dbReference type="GO" id="GO:0005737">
    <property type="term" value="C:cytoplasm"/>
    <property type="evidence" value="ECO:0007669"/>
    <property type="project" value="TreeGrafter"/>
</dbReference>
<dbReference type="PANTHER" id="PTHR47763:SF1">
    <property type="entry name" value="DUF659 DOMAIN-CONTAINING PROTEIN"/>
    <property type="match status" value="1"/>
</dbReference>
<accession>A0A8H6T853</accession>
<dbReference type="SUPFAM" id="SSF53300">
    <property type="entry name" value="vWA-like"/>
    <property type="match status" value="1"/>
</dbReference>
<evidence type="ECO:0000259" key="4">
    <source>
        <dbReference type="PROSITE" id="PS50234"/>
    </source>
</evidence>
<evidence type="ECO:0000256" key="2">
    <source>
        <dbReference type="ARBA" id="ARBA00022525"/>
    </source>
</evidence>
<comment type="caution">
    <text evidence="5">The sequence shown here is derived from an EMBL/GenBank/DDBJ whole genome shotgun (WGS) entry which is preliminary data.</text>
</comment>
<dbReference type="CDD" id="cd00198">
    <property type="entry name" value="vWFA"/>
    <property type="match status" value="1"/>
</dbReference>
<dbReference type="PANTHER" id="PTHR47763">
    <property type="entry name" value="ALPHA-PROTEIN KINASE VWKA"/>
    <property type="match status" value="1"/>
</dbReference>
<evidence type="ECO:0000313" key="6">
    <source>
        <dbReference type="Proteomes" id="UP000636479"/>
    </source>
</evidence>
<dbReference type="Pfam" id="PF25106">
    <property type="entry name" value="VWA_4"/>
    <property type="match status" value="1"/>
</dbReference>
<dbReference type="GO" id="GO:0004674">
    <property type="term" value="F:protein serine/threonine kinase activity"/>
    <property type="evidence" value="ECO:0007669"/>
    <property type="project" value="TreeGrafter"/>
</dbReference>
<name>A0A8H6T853_9AGAR</name>
<dbReference type="InterPro" id="IPR036465">
    <property type="entry name" value="vWFA_dom_sf"/>
</dbReference>
<comment type="subcellular location">
    <subcellularLocation>
        <location evidence="1">Secreted</location>
    </subcellularLocation>
</comment>
<keyword evidence="2" id="KW-0964">Secreted</keyword>